<reference evidence="8" key="2">
    <citation type="submission" date="2023-01" db="EMBL/GenBank/DDBJ databases">
        <authorList>
            <person name="Sun Q."/>
            <person name="Evtushenko L."/>
        </authorList>
    </citation>
    <scope>NUCLEOTIDE SEQUENCE</scope>
    <source>
        <strain evidence="8">VKM Ac-1447</strain>
    </source>
</reference>
<dbReference type="GO" id="GO:0005886">
    <property type="term" value="C:plasma membrane"/>
    <property type="evidence" value="ECO:0007669"/>
    <property type="project" value="UniProtKB-SubCell"/>
</dbReference>
<evidence type="ECO:0000256" key="5">
    <source>
        <dbReference type="SAM" id="MobiDB-lite"/>
    </source>
</evidence>
<comment type="caution">
    <text evidence="8">The sequence shown here is derived from an EMBL/GenBank/DDBJ whole genome shotgun (WGS) entry which is preliminary data.</text>
</comment>
<evidence type="ECO:0000259" key="7">
    <source>
        <dbReference type="PROSITE" id="PS50850"/>
    </source>
</evidence>
<feature type="transmembrane region" description="Helical" evidence="6">
    <location>
        <begin position="152"/>
        <end position="171"/>
    </location>
</feature>
<feature type="transmembrane region" description="Helical" evidence="6">
    <location>
        <begin position="124"/>
        <end position="146"/>
    </location>
</feature>
<feature type="transmembrane region" description="Helical" evidence="6">
    <location>
        <begin position="217"/>
        <end position="233"/>
    </location>
</feature>
<feature type="transmembrane region" description="Helical" evidence="6">
    <location>
        <begin position="65"/>
        <end position="85"/>
    </location>
</feature>
<dbReference type="PANTHER" id="PTHR42718:SF42">
    <property type="entry name" value="EXPORT PROTEIN"/>
    <property type="match status" value="1"/>
</dbReference>
<evidence type="ECO:0000256" key="3">
    <source>
        <dbReference type="ARBA" id="ARBA00022989"/>
    </source>
</evidence>
<dbReference type="PROSITE" id="PS50850">
    <property type="entry name" value="MFS"/>
    <property type="match status" value="1"/>
</dbReference>
<evidence type="ECO:0000256" key="6">
    <source>
        <dbReference type="SAM" id="Phobius"/>
    </source>
</evidence>
<name>A0A9W6HJD4_9MICO</name>
<organism evidence="8 9">
    <name type="scientific">Microbacterium imperiale</name>
    <dbReference type="NCBI Taxonomy" id="33884"/>
    <lineage>
        <taxon>Bacteria</taxon>
        <taxon>Bacillati</taxon>
        <taxon>Actinomycetota</taxon>
        <taxon>Actinomycetes</taxon>
        <taxon>Micrococcales</taxon>
        <taxon>Microbacteriaceae</taxon>
        <taxon>Microbacterium</taxon>
    </lineage>
</organism>
<dbReference type="GO" id="GO:0022857">
    <property type="term" value="F:transmembrane transporter activity"/>
    <property type="evidence" value="ECO:0007669"/>
    <property type="project" value="InterPro"/>
</dbReference>
<feature type="compositionally biased region" description="Low complexity" evidence="5">
    <location>
        <begin position="468"/>
        <end position="479"/>
    </location>
</feature>
<feature type="domain" description="Major facilitator superfamily (MFS) profile" evidence="7">
    <location>
        <begin position="1"/>
        <end position="439"/>
    </location>
</feature>
<feature type="transmembrane region" description="Helical" evidence="6">
    <location>
        <begin position="416"/>
        <end position="435"/>
    </location>
</feature>
<evidence type="ECO:0000313" key="9">
    <source>
        <dbReference type="Proteomes" id="UP001142317"/>
    </source>
</evidence>
<feature type="transmembrane region" description="Helical" evidence="6">
    <location>
        <begin position="39"/>
        <end position="58"/>
    </location>
</feature>
<dbReference type="InterPro" id="IPR036259">
    <property type="entry name" value="MFS_trans_sf"/>
</dbReference>
<evidence type="ECO:0000313" key="8">
    <source>
        <dbReference type="EMBL" id="GLJ81236.1"/>
    </source>
</evidence>
<reference evidence="8" key="1">
    <citation type="journal article" date="2014" name="Int. J. Syst. Evol. Microbiol.">
        <title>Complete genome sequence of Corynebacterium casei LMG S-19264T (=DSM 44701T), isolated from a smear-ripened cheese.</title>
        <authorList>
            <consortium name="US DOE Joint Genome Institute (JGI-PGF)"/>
            <person name="Walter F."/>
            <person name="Albersmeier A."/>
            <person name="Kalinowski J."/>
            <person name="Ruckert C."/>
        </authorList>
    </citation>
    <scope>NUCLEOTIDE SEQUENCE</scope>
    <source>
        <strain evidence="8">VKM Ac-1447</strain>
    </source>
</reference>
<feature type="transmembrane region" description="Helical" evidence="6">
    <location>
        <begin position="91"/>
        <end position="112"/>
    </location>
</feature>
<dbReference type="EMBL" id="BSEO01000015">
    <property type="protein sequence ID" value="GLJ81236.1"/>
    <property type="molecule type" value="Genomic_DNA"/>
</dbReference>
<protein>
    <submittedName>
        <fullName evidence="8">MFS transporter</fullName>
    </submittedName>
</protein>
<proteinExistence type="predicted"/>
<feature type="transmembrane region" description="Helical" evidence="6">
    <location>
        <begin position="284"/>
        <end position="306"/>
    </location>
</feature>
<feature type="region of interest" description="Disordered" evidence="5">
    <location>
        <begin position="449"/>
        <end position="491"/>
    </location>
</feature>
<accession>A0A9W6HJD4</accession>
<evidence type="ECO:0000256" key="4">
    <source>
        <dbReference type="ARBA" id="ARBA00023136"/>
    </source>
</evidence>
<keyword evidence="4 6" id="KW-0472">Membrane</keyword>
<feature type="transmembrane region" description="Helical" evidence="6">
    <location>
        <begin position="343"/>
        <end position="371"/>
    </location>
</feature>
<comment type="subcellular location">
    <subcellularLocation>
        <location evidence="1">Cell membrane</location>
        <topology evidence="1">Multi-pass membrane protein</topology>
    </subcellularLocation>
</comment>
<evidence type="ECO:0000256" key="2">
    <source>
        <dbReference type="ARBA" id="ARBA00022692"/>
    </source>
</evidence>
<dbReference type="AlphaFoldDB" id="A0A9W6HJD4"/>
<dbReference type="Proteomes" id="UP001142317">
    <property type="component" value="Unassembled WGS sequence"/>
</dbReference>
<dbReference type="SUPFAM" id="SSF103473">
    <property type="entry name" value="MFS general substrate transporter"/>
    <property type="match status" value="1"/>
</dbReference>
<dbReference type="Pfam" id="PF07690">
    <property type="entry name" value="MFS_1"/>
    <property type="match status" value="1"/>
</dbReference>
<dbReference type="Gene3D" id="1.20.1720.10">
    <property type="entry name" value="Multidrug resistance protein D"/>
    <property type="match status" value="1"/>
</dbReference>
<evidence type="ECO:0000256" key="1">
    <source>
        <dbReference type="ARBA" id="ARBA00004651"/>
    </source>
</evidence>
<dbReference type="Gene3D" id="1.20.1250.20">
    <property type="entry name" value="MFS general substrate transporter like domains"/>
    <property type="match status" value="1"/>
</dbReference>
<dbReference type="CDD" id="cd17321">
    <property type="entry name" value="MFS_MMR_MDR_like"/>
    <property type="match status" value="1"/>
</dbReference>
<gene>
    <name evidence="8" type="ORF">GCM10017586_29190</name>
</gene>
<dbReference type="PRINTS" id="PR01036">
    <property type="entry name" value="TCRTETB"/>
</dbReference>
<feature type="transmembrane region" description="Helical" evidence="6">
    <location>
        <begin position="318"/>
        <end position="337"/>
    </location>
</feature>
<dbReference type="PANTHER" id="PTHR42718">
    <property type="entry name" value="MAJOR FACILITATOR SUPERFAMILY MULTIDRUG TRANSPORTER MFSC"/>
    <property type="match status" value="1"/>
</dbReference>
<sequence>MAIASLASSVAFLDSTVVNVALPAIERELGGGLATQQWTVDAYLLTLSSLILLAGSVSDTFGRLLVLRIGLIGFGVASIAVGLAGDPLFLIIARAVQGAAGAFLVPSSLALITSLLQGHERSRAIGLWTAFTTGATLVGPLLGGIFVDLLSWRYAFLINVIPVAVTLWLVARLPVRDERRADAGIDVLGAAMCTAGLGGMVFALIEQPNLGWTSPAIWMPLTAGAALFAAFLLRQRTARHPILPLDLFRARNYWTGNLSTLFVYAALSLNGFVVGVYLQEGAGLSATLAGLASLPTTVLLIALSPWAGSLAERLGGRLFMTVGPLVMAGGALMLLLVGEDFDYWWQVLPGLLVFGLGLAATVSPLTATILGAIDADRSGIASAVNNAVARVAGLVVIAFLAPIVGGSLDLAGFHRAAIVTAALMALGGLIAFAGIRRPPRARIGALTRPCSRRPPGTAARVNPDGAPRRAGPAPPASAASRRRGCRAAGSG</sequence>
<dbReference type="InterPro" id="IPR020846">
    <property type="entry name" value="MFS_dom"/>
</dbReference>
<keyword evidence="9" id="KW-1185">Reference proteome</keyword>
<feature type="transmembrane region" description="Helical" evidence="6">
    <location>
        <begin position="183"/>
        <end position="205"/>
    </location>
</feature>
<dbReference type="InterPro" id="IPR011701">
    <property type="entry name" value="MFS"/>
</dbReference>
<feature type="transmembrane region" description="Helical" evidence="6">
    <location>
        <begin position="254"/>
        <end position="278"/>
    </location>
</feature>
<keyword evidence="3 6" id="KW-1133">Transmembrane helix</keyword>
<keyword evidence="2 6" id="KW-0812">Transmembrane</keyword>
<feature type="transmembrane region" description="Helical" evidence="6">
    <location>
        <begin position="383"/>
        <end position="404"/>
    </location>
</feature>